<dbReference type="InterPro" id="IPR018253">
    <property type="entry name" value="DnaJ_domain_CS"/>
</dbReference>
<dbReference type="InterPro" id="IPR002939">
    <property type="entry name" value="DnaJ_C"/>
</dbReference>
<proteinExistence type="inferred from homology"/>
<evidence type="ECO:0000256" key="5">
    <source>
        <dbReference type="ARBA" id="ARBA00022705"/>
    </source>
</evidence>
<dbReference type="Gene3D" id="1.10.287.110">
    <property type="entry name" value="DnaJ domain"/>
    <property type="match status" value="1"/>
</dbReference>
<dbReference type="GO" id="GO:0008270">
    <property type="term" value="F:zinc ion binding"/>
    <property type="evidence" value="ECO:0007669"/>
    <property type="project" value="UniProtKB-KW"/>
</dbReference>
<feature type="domain" description="J" evidence="13">
    <location>
        <begin position="5"/>
        <end position="70"/>
    </location>
</feature>
<dbReference type="InterPro" id="IPR008971">
    <property type="entry name" value="HSP40/DnaJ_pept-bd"/>
</dbReference>
<dbReference type="NCBIfam" id="NF008035">
    <property type="entry name" value="PRK10767.1"/>
    <property type="match status" value="1"/>
</dbReference>
<dbReference type="PROSITE" id="PS50076">
    <property type="entry name" value="DNAJ_2"/>
    <property type="match status" value="1"/>
</dbReference>
<keyword evidence="16" id="KW-1185">Reference proteome</keyword>
<feature type="domain" description="CR-type" evidence="14">
    <location>
        <begin position="139"/>
        <end position="218"/>
    </location>
</feature>
<dbReference type="GO" id="GO:0009408">
    <property type="term" value="P:response to heat"/>
    <property type="evidence" value="ECO:0007669"/>
    <property type="project" value="InterPro"/>
</dbReference>
<dbReference type="InterPro" id="IPR012724">
    <property type="entry name" value="DnaJ"/>
</dbReference>
<dbReference type="GO" id="GO:0005524">
    <property type="term" value="F:ATP binding"/>
    <property type="evidence" value="ECO:0007669"/>
    <property type="project" value="InterPro"/>
</dbReference>
<evidence type="ECO:0000256" key="3">
    <source>
        <dbReference type="ARBA" id="ARBA00011738"/>
    </source>
</evidence>
<dbReference type="GO" id="GO:0042026">
    <property type="term" value="P:protein refolding"/>
    <property type="evidence" value="ECO:0007669"/>
    <property type="project" value="TreeGrafter"/>
</dbReference>
<evidence type="ECO:0000256" key="1">
    <source>
        <dbReference type="ARBA" id="ARBA00001947"/>
    </source>
</evidence>
<dbReference type="Pfam" id="PF00684">
    <property type="entry name" value="DnaJ_CXXCXGXG"/>
    <property type="match status" value="1"/>
</dbReference>
<dbReference type="GO" id="GO:0031072">
    <property type="term" value="F:heat shock protein binding"/>
    <property type="evidence" value="ECO:0007669"/>
    <property type="project" value="InterPro"/>
</dbReference>
<dbReference type="FunFam" id="2.10.230.10:FF:000002">
    <property type="entry name" value="Molecular chaperone DnaJ"/>
    <property type="match status" value="1"/>
</dbReference>
<evidence type="ECO:0000313" key="15">
    <source>
        <dbReference type="EMBL" id="KAJ6645101.1"/>
    </source>
</evidence>
<dbReference type="SUPFAM" id="SSF46565">
    <property type="entry name" value="Chaperone J-domain"/>
    <property type="match status" value="1"/>
</dbReference>
<keyword evidence="7" id="KW-0677">Repeat</keyword>
<keyword evidence="11" id="KW-0143">Chaperone</keyword>
<evidence type="ECO:0000256" key="12">
    <source>
        <dbReference type="PROSITE-ProRule" id="PRU00546"/>
    </source>
</evidence>
<dbReference type="GO" id="GO:0006260">
    <property type="term" value="P:DNA replication"/>
    <property type="evidence" value="ECO:0007669"/>
    <property type="project" value="UniProtKB-KW"/>
</dbReference>
<evidence type="ECO:0000256" key="4">
    <source>
        <dbReference type="ARBA" id="ARBA00022490"/>
    </source>
</evidence>
<evidence type="ECO:0000256" key="7">
    <source>
        <dbReference type="ARBA" id="ARBA00022737"/>
    </source>
</evidence>
<evidence type="ECO:0000259" key="13">
    <source>
        <dbReference type="PROSITE" id="PS50076"/>
    </source>
</evidence>
<evidence type="ECO:0000256" key="6">
    <source>
        <dbReference type="ARBA" id="ARBA00022723"/>
    </source>
</evidence>
<keyword evidence="8 12" id="KW-0863">Zinc-finger</keyword>
<dbReference type="GO" id="GO:0005737">
    <property type="term" value="C:cytoplasm"/>
    <property type="evidence" value="ECO:0007669"/>
    <property type="project" value="UniProtKB-SubCell"/>
</dbReference>
<dbReference type="InterPro" id="IPR001305">
    <property type="entry name" value="HSP_DnaJ_Cys-rich_dom"/>
</dbReference>
<accession>A0A9Q0N7C1</accession>
<dbReference type="PROSITE" id="PS00636">
    <property type="entry name" value="DNAJ_1"/>
    <property type="match status" value="1"/>
</dbReference>
<dbReference type="CDD" id="cd10719">
    <property type="entry name" value="DnaJ_zf"/>
    <property type="match status" value="1"/>
</dbReference>
<dbReference type="FunFam" id="2.60.260.20:FF:000004">
    <property type="entry name" value="Molecular chaperone DnaJ"/>
    <property type="match status" value="1"/>
</dbReference>
<dbReference type="Pfam" id="PF01556">
    <property type="entry name" value="DnaJ_C"/>
    <property type="match status" value="1"/>
</dbReference>
<organism evidence="15 16">
    <name type="scientific">Pseudolycoriella hygida</name>
    <dbReference type="NCBI Taxonomy" id="35572"/>
    <lineage>
        <taxon>Eukaryota</taxon>
        <taxon>Metazoa</taxon>
        <taxon>Ecdysozoa</taxon>
        <taxon>Arthropoda</taxon>
        <taxon>Hexapoda</taxon>
        <taxon>Insecta</taxon>
        <taxon>Pterygota</taxon>
        <taxon>Neoptera</taxon>
        <taxon>Endopterygota</taxon>
        <taxon>Diptera</taxon>
        <taxon>Nematocera</taxon>
        <taxon>Sciaroidea</taxon>
        <taxon>Sciaridae</taxon>
        <taxon>Pseudolycoriella</taxon>
    </lineage>
</organism>
<keyword evidence="5" id="KW-0235">DNA replication</keyword>
<comment type="caution">
    <text evidence="15">The sequence shown here is derived from an EMBL/GenBank/DDBJ whole genome shotgun (WGS) entry which is preliminary data.</text>
</comment>
<dbReference type="FunFam" id="1.10.287.110:FF:000034">
    <property type="entry name" value="Chaperone protein DnaJ"/>
    <property type="match status" value="1"/>
</dbReference>
<dbReference type="Proteomes" id="UP001151699">
    <property type="component" value="Chromosome A"/>
</dbReference>
<keyword evidence="9 12" id="KW-0862">Zinc</keyword>
<evidence type="ECO:0000256" key="10">
    <source>
        <dbReference type="ARBA" id="ARBA00023016"/>
    </source>
</evidence>
<dbReference type="InterPro" id="IPR036410">
    <property type="entry name" value="HSP_DnaJ_Cys-rich_dom_sf"/>
</dbReference>
<comment type="subunit">
    <text evidence="3">Homodimer.</text>
</comment>
<dbReference type="PRINTS" id="PR00625">
    <property type="entry name" value="JDOMAIN"/>
</dbReference>
<sequence length="378" mass="41679">MSTKDYYQVLGVNKTATPAEIKKAYHKLAMQYHPDRNTQDQQAEKKFKEVSSAYDVLKDEQKRAAYDRFGHDAFHNSGAASSAGRQSGGGFNPDLNDIFGEFFNDFMGGGARRQRQPTTVRGSDLKYNITVTLPEAFRGIDKNISFTSEVKCTPCNGSGSENNNTGMTKCDACGGQGATRIQQGFFTLEQTCAKCQGAGQIIKNPCKKCHGQGRYSQHRNLLVNIPAGIEEGTRIRLTGEGDAGIRGGSNGDLYIFVTIKPHDLYKVDGINLHCRLPISFIKAILGGEIEVPDIEGGKVKLKIPAGTQNGEQLRLKGKGMSKVRSTVRGDMFAHIHIEIPKNLTKKQKELLEMVDKELASDKDEDDASFFNKMKNLWS</sequence>
<dbReference type="SUPFAM" id="SSF49493">
    <property type="entry name" value="HSP40/DnaJ peptide-binding domain"/>
    <property type="match status" value="2"/>
</dbReference>
<dbReference type="InterPro" id="IPR001623">
    <property type="entry name" value="DnaJ_domain"/>
</dbReference>
<evidence type="ECO:0000313" key="16">
    <source>
        <dbReference type="Proteomes" id="UP001151699"/>
    </source>
</evidence>
<dbReference type="Pfam" id="PF00226">
    <property type="entry name" value="DnaJ"/>
    <property type="match status" value="1"/>
</dbReference>
<evidence type="ECO:0000256" key="8">
    <source>
        <dbReference type="ARBA" id="ARBA00022771"/>
    </source>
</evidence>
<keyword evidence="10" id="KW-0346">Stress response</keyword>
<comment type="subcellular location">
    <subcellularLocation>
        <location evidence="2">Cytoplasm</location>
    </subcellularLocation>
</comment>
<protein>
    <submittedName>
        <fullName evidence="15">Chaperone protein DnaJ</fullName>
    </submittedName>
</protein>
<dbReference type="GO" id="GO:0051082">
    <property type="term" value="F:unfolded protein binding"/>
    <property type="evidence" value="ECO:0007669"/>
    <property type="project" value="InterPro"/>
</dbReference>
<dbReference type="CDD" id="cd10747">
    <property type="entry name" value="DnaJ_C"/>
    <property type="match status" value="1"/>
</dbReference>
<keyword evidence="6 12" id="KW-0479">Metal-binding</keyword>
<dbReference type="PANTHER" id="PTHR43096">
    <property type="entry name" value="DNAJ HOMOLOG 1, MITOCHONDRIAL-RELATED"/>
    <property type="match status" value="1"/>
</dbReference>
<evidence type="ECO:0000256" key="9">
    <source>
        <dbReference type="ARBA" id="ARBA00022833"/>
    </source>
</evidence>
<dbReference type="Gene3D" id="2.10.230.10">
    <property type="entry name" value="Heat shock protein DnaJ, cysteine-rich domain"/>
    <property type="match status" value="1"/>
</dbReference>
<dbReference type="CDD" id="cd06257">
    <property type="entry name" value="DnaJ"/>
    <property type="match status" value="1"/>
</dbReference>
<dbReference type="InterPro" id="IPR036869">
    <property type="entry name" value="J_dom_sf"/>
</dbReference>
<comment type="cofactor">
    <cofactor evidence="1">
        <name>Zn(2+)</name>
        <dbReference type="ChEBI" id="CHEBI:29105"/>
    </cofactor>
</comment>
<keyword evidence="4" id="KW-0963">Cytoplasm</keyword>
<evidence type="ECO:0000256" key="2">
    <source>
        <dbReference type="ARBA" id="ARBA00004496"/>
    </source>
</evidence>
<dbReference type="Gene3D" id="2.60.260.20">
    <property type="entry name" value="Urease metallochaperone UreE, N-terminal domain"/>
    <property type="match status" value="2"/>
</dbReference>
<dbReference type="PROSITE" id="PS51188">
    <property type="entry name" value="ZF_CR"/>
    <property type="match status" value="1"/>
</dbReference>
<dbReference type="HAMAP" id="MF_01152">
    <property type="entry name" value="DnaJ"/>
    <property type="match status" value="1"/>
</dbReference>
<dbReference type="PANTHER" id="PTHR43096:SF52">
    <property type="entry name" value="DNAJ HOMOLOG 1, MITOCHONDRIAL-RELATED"/>
    <property type="match status" value="1"/>
</dbReference>
<evidence type="ECO:0000259" key="14">
    <source>
        <dbReference type="PROSITE" id="PS51188"/>
    </source>
</evidence>
<feature type="zinc finger region" description="CR-type" evidence="12">
    <location>
        <begin position="139"/>
        <end position="218"/>
    </location>
</feature>
<dbReference type="EMBL" id="WJQU01000001">
    <property type="protein sequence ID" value="KAJ6645101.1"/>
    <property type="molecule type" value="Genomic_DNA"/>
</dbReference>
<dbReference type="NCBIfam" id="TIGR02349">
    <property type="entry name" value="DnaJ_bact"/>
    <property type="match status" value="1"/>
</dbReference>
<dbReference type="SMART" id="SM00271">
    <property type="entry name" value="DnaJ"/>
    <property type="match status" value="1"/>
</dbReference>
<reference evidence="15" key="1">
    <citation type="submission" date="2022-07" db="EMBL/GenBank/DDBJ databases">
        <authorList>
            <person name="Trinca V."/>
            <person name="Uliana J.V.C."/>
            <person name="Torres T.T."/>
            <person name="Ward R.J."/>
            <person name="Monesi N."/>
        </authorList>
    </citation>
    <scope>NUCLEOTIDE SEQUENCE</scope>
    <source>
        <strain evidence="15">HSMRA1968</strain>
        <tissue evidence="15">Whole embryos</tissue>
    </source>
</reference>
<evidence type="ECO:0000256" key="11">
    <source>
        <dbReference type="ARBA" id="ARBA00023186"/>
    </source>
</evidence>
<dbReference type="AlphaFoldDB" id="A0A9Q0N7C1"/>
<dbReference type="SUPFAM" id="SSF57938">
    <property type="entry name" value="DnaJ/Hsp40 cysteine-rich domain"/>
    <property type="match status" value="1"/>
</dbReference>
<dbReference type="OrthoDB" id="10256793at2759"/>
<name>A0A9Q0N7C1_9DIPT</name>
<gene>
    <name evidence="15" type="primary">dnaJ_0</name>
    <name evidence="15" type="ORF">Bhyg_00302</name>
</gene>